<feature type="domain" description="Methyltransferase type 11" evidence="2">
    <location>
        <begin position="56"/>
        <end position="149"/>
    </location>
</feature>
<sequence>MELPGEGGDVDRTTAAAARRWDRLAGGYDRATRMAERRWFGPARAWLVPRARGDVLEVAVGTGANLPHYPAGVRLTATDVSPAMVGLARERAAALGLPVTLELGDAARLAAPDDAFDAVVCTFALCAVPDERAVLTELVRVLRPSGLLLLADHVESSSAPVRVLQRGLDLVSMRAEEHYRRRPLLWAQAHPGLEVLDVHATRRRLVEAFVARKAAAEGDRAVDSRRRDDERGPGTTT</sequence>
<evidence type="ECO:0000313" key="4">
    <source>
        <dbReference type="Proteomes" id="UP001529338"/>
    </source>
</evidence>
<reference evidence="3 4" key="1">
    <citation type="submission" date="2023-06" db="EMBL/GenBank/DDBJ databases">
        <title>Cellulomonas sp. MW4 Whole genome sequence.</title>
        <authorList>
            <person name="Park S."/>
        </authorList>
    </citation>
    <scope>NUCLEOTIDE SEQUENCE [LARGE SCALE GENOMIC DNA]</scope>
    <source>
        <strain evidence="3 4">MW4</strain>
    </source>
</reference>
<keyword evidence="3" id="KW-0489">Methyltransferase</keyword>
<dbReference type="InterPro" id="IPR013216">
    <property type="entry name" value="Methyltransf_11"/>
</dbReference>
<evidence type="ECO:0000256" key="1">
    <source>
        <dbReference type="SAM" id="MobiDB-lite"/>
    </source>
</evidence>
<dbReference type="GO" id="GO:0008168">
    <property type="term" value="F:methyltransferase activity"/>
    <property type="evidence" value="ECO:0007669"/>
    <property type="project" value="UniProtKB-KW"/>
</dbReference>
<dbReference type="EMBL" id="JAUCGQ010000001">
    <property type="protein sequence ID" value="MDM7854826.1"/>
    <property type="molecule type" value="Genomic_DNA"/>
</dbReference>
<protein>
    <submittedName>
        <fullName evidence="3">Class I SAM-dependent methyltransferase</fullName>
        <ecNumber evidence="3">2.1.1.-</ecNumber>
    </submittedName>
</protein>
<dbReference type="PANTHER" id="PTHR45036">
    <property type="entry name" value="METHYLTRANSFERASE LIKE 7B"/>
    <property type="match status" value="1"/>
</dbReference>
<dbReference type="EC" id="2.1.1.-" evidence="3"/>
<dbReference type="Pfam" id="PF08241">
    <property type="entry name" value="Methyltransf_11"/>
    <property type="match status" value="1"/>
</dbReference>
<dbReference type="SUPFAM" id="SSF53335">
    <property type="entry name" value="S-adenosyl-L-methionine-dependent methyltransferases"/>
    <property type="match status" value="1"/>
</dbReference>
<dbReference type="PANTHER" id="PTHR45036:SF1">
    <property type="entry name" value="METHYLTRANSFERASE LIKE 7A"/>
    <property type="match status" value="1"/>
</dbReference>
<accession>A0ABT7SF65</accession>
<organism evidence="3 4">
    <name type="scientific">Cellulomonas alba</name>
    <dbReference type="NCBI Taxonomy" id="3053467"/>
    <lineage>
        <taxon>Bacteria</taxon>
        <taxon>Bacillati</taxon>
        <taxon>Actinomycetota</taxon>
        <taxon>Actinomycetes</taxon>
        <taxon>Micrococcales</taxon>
        <taxon>Cellulomonadaceae</taxon>
        <taxon>Cellulomonas</taxon>
    </lineage>
</organism>
<dbReference type="Proteomes" id="UP001529338">
    <property type="component" value="Unassembled WGS sequence"/>
</dbReference>
<dbReference type="Gene3D" id="3.40.50.150">
    <property type="entry name" value="Vaccinia Virus protein VP39"/>
    <property type="match status" value="1"/>
</dbReference>
<dbReference type="GO" id="GO:0032259">
    <property type="term" value="P:methylation"/>
    <property type="evidence" value="ECO:0007669"/>
    <property type="project" value="UniProtKB-KW"/>
</dbReference>
<dbReference type="RefSeq" id="WP_289454648.1">
    <property type="nucleotide sequence ID" value="NZ_JAUCGQ010000001.1"/>
</dbReference>
<keyword evidence="4" id="KW-1185">Reference proteome</keyword>
<dbReference type="InterPro" id="IPR052356">
    <property type="entry name" value="Thiol_S-MT"/>
</dbReference>
<dbReference type="InterPro" id="IPR029063">
    <property type="entry name" value="SAM-dependent_MTases_sf"/>
</dbReference>
<dbReference type="CDD" id="cd02440">
    <property type="entry name" value="AdoMet_MTases"/>
    <property type="match status" value="1"/>
</dbReference>
<gene>
    <name evidence="3" type="ORF">QRT04_07775</name>
</gene>
<evidence type="ECO:0000259" key="2">
    <source>
        <dbReference type="Pfam" id="PF08241"/>
    </source>
</evidence>
<feature type="region of interest" description="Disordered" evidence="1">
    <location>
        <begin position="216"/>
        <end position="237"/>
    </location>
</feature>
<comment type="caution">
    <text evidence="3">The sequence shown here is derived from an EMBL/GenBank/DDBJ whole genome shotgun (WGS) entry which is preliminary data.</text>
</comment>
<keyword evidence="3" id="KW-0808">Transferase</keyword>
<evidence type="ECO:0000313" key="3">
    <source>
        <dbReference type="EMBL" id="MDM7854826.1"/>
    </source>
</evidence>
<proteinExistence type="predicted"/>
<name>A0ABT7SF65_9CELL</name>